<feature type="domain" description="Major facilitator superfamily (MFS) profile" evidence="5">
    <location>
        <begin position="13"/>
        <end position="400"/>
    </location>
</feature>
<gene>
    <name evidence="6" type="ORF">FVF75_07285</name>
</gene>
<keyword evidence="7" id="KW-1185">Reference proteome</keyword>
<feature type="transmembrane region" description="Helical" evidence="4">
    <location>
        <begin position="261"/>
        <end position="279"/>
    </location>
</feature>
<organism evidence="6 7">
    <name type="scientific">Maritimibacter fusiformis</name>
    <dbReference type="NCBI Taxonomy" id="2603819"/>
    <lineage>
        <taxon>Bacteria</taxon>
        <taxon>Pseudomonadati</taxon>
        <taxon>Pseudomonadota</taxon>
        <taxon>Alphaproteobacteria</taxon>
        <taxon>Rhodobacterales</taxon>
        <taxon>Roseobacteraceae</taxon>
        <taxon>Maritimibacter</taxon>
    </lineage>
</organism>
<dbReference type="InterPro" id="IPR036259">
    <property type="entry name" value="MFS_trans_sf"/>
</dbReference>
<evidence type="ECO:0000256" key="4">
    <source>
        <dbReference type="SAM" id="Phobius"/>
    </source>
</evidence>
<evidence type="ECO:0000256" key="1">
    <source>
        <dbReference type="ARBA" id="ARBA00022692"/>
    </source>
</evidence>
<proteinExistence type="predicted"/>
<keyword evidence="2 4" id="KW-1133">Transmembrane helix</keyword>
<dbReference type="GO" id="GO:0022857">
    <property type="term" value="F:transmembrane transporter activity"/>
    <property type="evidence" value="ECO:0007669"/>
    <property type="project" value="InterPro"/>
</dbReference>
<dbReference type="InterPro" id="IPR020846">
    <property type="entry name" value="MFS_dom"/>
</dbReference>
<feature type="transmembrane region" description="Helical" evidence="4">
    <location>
        <begin position="378"/>
        <end position="400"/>
    </location>
</feature>
<dbReference type="PROSITE" id="PS50850">
    <property type="entry name" value="MFS"/>
    <property type="match status" value="1"/>
</dbReference>
<evidence type="ECO:0000256" key="2">
    <source>
        <dbReference type="ARBA" id="ARBA00022989"/>
    </source>
</evidence>
<feature type="transmembrane region" description="Helical" evidence="4">
    <location>
        <begin position="291"/>
        <end position="320"/>
    </location>
</feature>
<dbReference type="RefSeq" id="WP_148377272.1">
    <property type="nucleotide sequence ID" value="NZ_VSIY01000004.1"/>
</dbReference>
<feature type="transmembrane region" description="Helical" evidence="4">
    <location>
        <begin position="113"/>
        <end position="132"/>
    </location>
</feature>
<dbReference type="PANTHER" id="PTHR11360">
    <property type="entry name" value="MONOCARBOXYLATE TRANSPORTER"/>
    <property type="match status" value="1"/>
</dbReference>
<name>A0A5D0RMZ5_9RHOB</name>
<evidence type="ECO:0000313" key="7">
    <source>
        <dbReference type="Proteomes" id="UP000322080"/>
    </source>
</evidence>
<evidence type="ECO:0000313" key="6">
    <source>
        <dbReference type="EMBL" id="TYB82509.1"/>
    </source>
</evidence>
<dbReference type="EMBL" id="VSIY01000004">
    <property type="protein sequence ID" value="TYB82509.1"/>
    <property type="molecule type" value="Genomic_DNA"/>
</dbReference>
<accession>A0A5D0RMZ5</accession>
<dbReference type="InterPro" id="IPR011701">
    <property type="entry name" value="MFS"/>
</dbReference>
<dbReference type="PANTHER" id="PTHR11360:SF308">
    <property type="entry name" value="BLL3089 PROTEIN"/>
    <property type="match status" value="1"/>
</dbReference>
<dbReference type="Proteomes" id="UP000322080">
    <property type="component" value="Unassembled WGS sequence"/>
</dbReference>
<feature type="transmembrane region" description="Helical" evidence="4">
    <location>
        <begin position="139"/>
        <end position="163"/>
    </location>
</feature>
<dbReference type="Gene3D" id="1.20.1250.20">
    <property type="entry name" value="MFS general substrate transporter like domains"/>
    <property type="match status" value="2"/>
</dbReference>
<dbReference type="InterPro" id="IPR050327">
    <property type="entry name" value="Proton-linked_MCT"/>
</dbReference>
<dbReference type="SUPFAM" id="SSF103473">
    <property type="entry name" value="MFS general substrate transporter"/>
    <property type="match status" value="1"/>
</dbReference>
<feature type="transmembrane region" description="Helical" evidence="4">
    <location>
        <begin position="51"/>
        <end position="71"/>
    </location>
</feature>
<keyword evidence="3 4" id="KW-0472">Membrane</keyword>
<comment type="caution">
    <text evidence="6">The sequence shown here is derived from an EMBL/GenBank/DDBJ whole genome shotgun (WGS) entry which is preliminary data.</text>
</comment>
<protein>
    <submittedName>
        <fullName evidence="6">MFS transporter</fullName>
    </submittedName>
</protein>
<feature type="transmembrane region" description="Helical" evidence="4">
    <location>
        <begin position="221"/>
        <end position="241"/>
    </location>
</feature>
<evidence type="ECO:0000259" key="5">
    <source>
        <dbReference type="PROSITE" id="PS50850"/>
    </source>
</evidence>
<feature type="transmembrane region" description="Helical" evidence="4">
    <location>
        <begin position="340"/>
        <end position="366"/>
    </location>
</feature>
<dbReference type="AlphaFoldDB" id="A0A5D0RMZ5"/>
<sequence length="408" mass="43793">MRRLAFLFENAPFLAAGVLLTFMSSFGQTFFISVFAGEIRVAFDLSHGEWGGIYMIGTGASAIVMVWAGGLTDRFRVRTLGPIVLVGLATAALAMALNRVAWLLPVVIFSLRFFGQGMTSHIAVVAMARWFVRARGRALSIATLGFALGEALLPILFVALMTVVAWRNLWIAAAVICLMGVPVLAWLLGKERTPAAFAETDSSTGMSGRHWTRGQALGNPLFWLMFPAILGPSAFNTAFFFHQVHFAEIKGWAHVDLVAMFPLYTLMAVVAMVSSGWLLDRLGTARLMPFYQVPFAIGFLCFAFATGPLMMFLGFVFLALSTGANATLPNAFWAEFYGTAHIGAIKAMAAAAMVLGSAIGPGLTGVLIDLGFGLERQYVAIAGYFLTTTAIMAFGISRAARSLPPAVG</sequence>
<feature type="transmembrane region" description="Helical" evidence="4">
    <location>
        <begin position="169"/>
        <end position="188"/>
    </location>
</feature>
<evidence type="ECO:0000256" key="3">
    <source>
        <dbReference type="ARBA" id="ARBA00023136"/>
    </source>
</evidence>
<dbReference type="Pfam" id="PF07690">
    <property type="entry name" value="MFS_1"/>
    <property type="match status" value="1"/>
</dbReference>
<reference evidence="6 7" key="1">
    <citation type="submission" date="2019-08" db="EMBL/GenBank/DDBJ databases">
        <title>Identification of a novel species of the genus Boseongicola.</title>
        <authorList>
            <person name="Zhang X.-Q."/>
        </authorList>
    </citation>
    <scope>NUCLEOTIDE SEQUENCE [LARGE SCALE GENOMIC DNA]</scope>
    <source>
        <strain evidence="6 7">HY14</strain>
    </source>
</reference>
<keyword evidence="1 4" id="KW-0812">Transmembrane</keyword>
<feature type="transmembrane region" description="Helical" evidence="4">
    <location>
        <begin position="83"/>
        <end position="101"/>
    </location>
</feature>